<dbReference type="Gene3D" id="1.10.150.20">
    <property type="entry name" value="5' to 3' exonuclease, C-terminal subdomain"/>
    <property type="match status" value="1"/>
</dbReference>
<gene>
    <name evidence="1" type="ORF">SAMN04489740_1411</name>
</gene>
<accession>A0A1H5IWM4</accession>
<dbReference type="Proteomes" id="UP000182725">
    <property type="component" value="Unassembled WGS sequence"/>
</dbReference>
<dbReference type="RefSeq" id="WP_244516773.1">
    <property type="nucleotide sequence ID" value="NZ_FNTV01000001.1"/>
</dbReference>
<evidence type="ECO:0008006" key="3">
    <source>
        <dbReference type="Google" id="ProtNLM"/>
    </source>
</evidence>
<dbReference type="EMBL" id="FNTV01000001">
    <property type="protein sequence ID" value="SEE43808.1"/>
    <property type="molecule type" value="Genomic_DNA"/>
</dbReference>
<sequence length="70" mass="7477">MTSPGTTEFPPSIGKPAMRALELAGFTRFDQLALVSAAELLRLHGIGPKSIRILQAELEQRGSGFAEPTP</sequence>
<protein>
    <recommendedName>
        <fullName evidence="3">DNA-binding protein</fullName>
    </recommendedName>
</protein>
<reference evidence="1 2" key="1">
    <citation type="submission" date="2016-10" db="EMBL/GenBank/DDBJ databases">
        <authorList>
            <person name="de Groot N.N."/>
        </authorList>
    </citation>
    <scope>NUCLEOTIDE SEQUENCE [LARGE SCALE GENOMIC DNA]</scope>
    <source>
        <strain evidence="1 2">DSM 22274</strain>
    </source>
</reference>
<proteinExistence type="predicted"/>
<dbReference type="SUPFAM" id="SSF47789">
    <property type="entry name" value="C-terminal domain of RNA polymerase alpha subunit"/>
    <property type="match status" value="1"/>
</dbReference>
<evidence type="ECO:0000313" key="2">
    <source>
        <dbReference type="Proteomes" id="UP000182725"/>
    </source>
</evidence>
<evidence type="ECO:0000313" key="1">
    <source>
        <dbReference type="EMBL" id="SEE43808.1"/>
    </source>
</evidence>
<organism evidence="1 2">
    <name type="scientific">Arthrobacter alpinus</name>
    <dbReference type="NCBI Taxonomy" id="656366"/>
    <lineage>
        <taxon>Bacteria</taxon>
        <taxon>Bacillati</taxon>
        <taxon>Actinomycetota</taxon>
        <taxon>Actinomycetes</taxon>
        <taxon>Micrococcales</taxon>
        <taxon>Micrococcaceae</taxon>
        <taxon>Arthrobacter</taxon>
    </lineage>
</organism>
<name>A0A1H5IWM4_9MICC</name>
<dbReference type="AlphaFoldDB" id="A0A1H5IWM4"/>